<reference evidence="9 10" key="1">
    <citation type="submission" date="2020-08" db="EMBL/GenBank/DDBJ databases">
        <title>Bridging the membrane lipid divide: bacteria of the FCB group superphylum have the potential to synthesize archaeal ether lipids.</title>
        <authorList>
            <person name="Villanueva L."/>
            <person name="Von Meijenfeldt F.A.B."/>
            <person name="Westbye A.B."/>
            <person name="Yadav S."/>
            <person name="Hopmans E.C."/>
            <person name="Dutilh B.E."/>
            <person name="Sinninghe Damste J.S."/>
        </authorList>
    </citation>
    <scope>NUCLEOTIDE SEQUENCE [LARGE SCALE GENOMIC DNA]</scope>
    <source>
        <strain evidence="9">NIOZ-UU47</strain>
    </source>
</reference>
<feature type="transmembrane region" description="Helical" evidence="8">
    <location>
        <begin position="263"/>
        <end position="296"/>
    </location>
</feature>
<feature type="transmembrane region" description="Helical" evidence="8">
    <location>
        <begin position="58"/>
        <end position="78"/>
    </location>
</feature>
<dbReference type="Proteomes" id="UP000614424">
    <property type="component" value="Unassembled WGS sequence"/>
</dbReference>
<dbReference type="AlphaFoldDB" id="A0A8J6ND79"/>
<keyword evidence="7 8" id="KW-0472">Membrane</keyword>
<evidence type="ECO:0000256" key="5">
    <source>
        <dbReference type="ARBA" id="ARBA00022692"/>
    </source>
</evidence>
<feature type="transmembrane region" description="Helical" evidence="8">
    <location>
        <begin position="121"/>
        <end position="144"/>
    </location>
</feature>
<evidence type="ECO:0000256" key="1">
    <source>
        <dbReference type="ARBA" id="ARBA00004651"/>
    </source>
</evidence>
<dbReference type="EMBL" id="JACNJZ010000108">
    <property type="protein sequence ID" value="MBC8317820.1"/>
    <property type="molecule type" value="Genomic_DNA"/>
</dbReference>
<comment type="caution">
    <text evidence="9">The sequence shown here is derived from an EMBL/GenBank/DDBJ whole genome shotgun (WGS) entry which is preliminary data.</text>
</comment>
<evidence type="ECO:0000256" key="8">
    <source>
        <dbReference type="SAM" id="Phobius"/>
    </source>
</evidence>
<evidence type="ECO:0000256" key="4">
    <source>
        <dbReference type="ARBA" id="ARBA00022475"/>
    </source>
</evidence>
<proteinExistence type="inferred from homology"/>
<name>A0A8J6ND79_9BACT</name>
<dbReference type="Gene3D" id="1.20.1530.20">
    <property type="match status" value="1"/>
</dbReference>
<evidence type="ECO:0000313" key="9">
    <source>
        <dbReference type="EMBL" id="MBC8317820.1"/>
    </source>
</evidence>
<dbReference type="InterPro" id="IPR038770">
    <property type="entry name" value="Na+/solute_symporter_sf"/>
</dbReference>
<comment type="similarity">
    <text evidence="2">Belongs to the auxin efflux carrier (TC 2.A.69) family.</text>
</comment>
<keyword evidence="5 8" id="KW-0812">Transmembrane</keyword>
<keyword evidence="4" id="KW-1003">Cell membrane</keyword>
<feature type="transmembrane region" description="Helical" evidence="8">
    <location>
        <begin position="90"/>
        <end position="109"/>
    </location>
</feature>
<organism evidence="9 10">
    <name type="scientific">Candidatus Desulfobia pelagia</name>
    <dbReference type="NCBI Taxonomy" id="2841692"/>
    <lineage>
        <taxon>Bacteria</taxon>
        <taxon>Pseudomonadati</taxon>
        <taxon>Thermodesulfobacteriota</taxon>
        <taxon>Desulfobulbia</taxon>
        <taxon>Desulfobulbales</taxon>
        <taxon>Desulfobulbaceae</taxon>
        <taxon>Candidatus Desulfobia</taxon>
    </lineage>
</organism>
<evidence type="ECO:0000256" key="7">
    <source>
        <dbReference type="ARBA" id="ARBA00023136"/>
    </source>
</evidence>
<feature type="transmembrane region" description="Helical" evidence="8">
    <location>
        <begin position="156"/>
        <end position="175"/>
    </location>
</feature>
<feature type="transmembrane region" description="Helical" evidence="8">
    <location>
        <begin position="219"/>
        <end position="243"/>
    </location>
</feature>
<dbReference type="GO" id="GO:0055085">
    <property type="term" value="P:transmembrane transport"/>
    <property type="evidence" value="ECO:0007669"/>
    <property type="project" value="InterPro"/>
</dbReference>
<dbReference type="PANTHER" id="PTHR36838:SF1">
    <property type="entry name" value="SLR1864 PROTEIN"/>
    <property type="match status" value="1"/>
</dbReference>
<feature type="transmembrane region" description="Helical" evidence="8">
    <location>
        <begin position="187"/>
        <end position="207"/>
    </location>
</feature>
<feature type="transmembrane region" description="Helical" evidence="8">
    <location>
        <begin position="28"/>
        <end position="46"/>
    </location>
</feature>
<evidence type="ECO:0000313" key="10">
    <source>
        <dbReference type="Proteomes" id="UP000614424"/>
    </source>
</evidence>
<accession>A0A8J6ND79</accession>
<dbReference type="PANTHER" id="PTHR36838">
    <property type="entry name" value="AUXIN EFFLUX CARRIER FAMILY PROTEIN"/>
    <property type="match status" value="1"/>
</dbReference>
<keyword evidence="6 8" id="KW-1133">Transmembrane helix</keyword>
<evidence type="ECO:0000256" key="2">
    <source>
        <dbReference type="ARBA" id="ARBA00010145"/>
    </source>
</evidence>
<dbReference type="InterPro" id="IPR004776">
    <property type="entry name" value="Mem_transp_PIN-like"/>
</dbReference>
<gene>
    <name evidence="9" type="ORF">H8E41_07920</name>
</gene>
<protein>
    <submittedName>
        <fullName evidence="9">AEC family transporter</fullName>
    </submittedName>
</protein>
<keyword evidence="3" id="KW-0813">Transport</keyword>
<evidence type="ECO:0000256" key="3">
    <source>
        <dbReference type="ARBA" id="ARBA00022448"/>
    </source>
</evidence>
<dbReference type="GO" id="GO:0005886">
    <property type="term" value="C:plasma membrane"/>
    <property type="evidence" value="ECO:0007669"/>
    <property type="project" value="UniProtKB-SubCell"/>
</dbReference>
<sequence length="302" mass="32457">MENFIITITYLLIGVTIKRIPRFPAETGNILSLFVIYVSLPALVLLKIPELTLSTSLLVPALLPWVMLLISCLMILVLSKLLKWERQTTGCLLLMIPLGNTSFLGIPMVKAFFGEQAISYAVLYDQLGSFLALATYGSLILALYGRDECKPSLADVGKKIITFPPFIVLIVAFIFKNTTYPAVLTTILQTLSGTLVPLVMVAVGYQLTLRLSRESTAPLCFGLSIKLIAAPICALLLCRVAGLEGEAVDVAIFESGMPPMVSAGALAILANLSPALTAALVGLGIILSFATLPVIYQLLQII</sequence>
<comment type="subcellular location">
    <subcellularLocation>
        <location evidence="1">Cell membrane</location>
        <topology evidence="1">Multi-pass membrane protein</topology>
    </subcellularLocation>
</comment>
<evidence type="ECO:0000256" key="6">
    <source>
        <dbReference type="ARBA" id="ARBA00022989"/>
    </source>
</evidence>
<dbReference type="Pfam" id="PF03547">
    <property type="entry name" value="Mem_trans"/>
    <property type="match status" value="1"/>
</dbReference>